<sequence>MEGFGLCGAPNARNFSRIWRVVAWFSLQMRATFLAFGAFVLLWRSKCGEFAAELSFRGLRLH</sequence>
<gene>
    <name evidence="2" type="ORF">CJ216_00140</name>
</gene>
<dbReference type="AlphaFoldDB" id="A0A2N6RX24"/>
<keyword evidence="3" id="KW-1185">Reference proteome</keyword>
<proteinExistence type="predicted"/>
<organism evidence="2 3">
    <name type="scientific">Gardnerella greenwoodii</name>
    <dbReference type="NCBI Taxonomy" id="2914925"/>
    <lineage>
        <taxon>Bacteria</taxon>
        <taxon>Bacillati</taxon>
        <taxon>Actinomycetota</taxon>
        <taxon>Actinomycetes</taxon>
        <taxon>Bifidobacteriales</taxon>
        <taxon>Bifidobacteriaceae</taxon>
        <taxon>Gardnerella</taxon>
    </lineage>
</organism>
<feature type="transmembrane region" description="Helical" evidence="1">
    <location>
        <begin position="21"/>
        <end position="43"/>
    </location>
</feature>
<keyword evidence="1" id="KW-0472">Membrane</keyword>
<dbReference type="Proteomes" id="UP000235771">
    <property type="component" value="Unassembled WGS sequence"/>
</dbReference>
<reference evidence="2 3" key="1">
    <citation type="submission" date="2017-09" db="EMBL/GenBank/DDBJ databases">
        <title>Bacterial strain isolated from the female urinary microbiota.</title>
        <authorList>
            <person name="Thomas-White K."/>
            <person name="Kumar N."/>
            <person name="Forster S."/>
            <person name="Putonti C."/>
            <person name="Lawley T."/>
            <person name="Wolfe A.J."/>
        </authorList>
    </citation>
    <scope>NUCLEOTIDE SEQUENCE [LARGE SCALE GENOMIC DNA]</scope>
    <source>
        <strain evidence="2 3">UMB1686</strain>
    </source>
</reference>
<keyword evidence="1" id="KW-0812">Transmembrane</keyword>
<keyword evidence="1" id="KW-1133">Transmembrane helix</keyword>
<accession>A0A2N6RX24</accession>
<evidence type="ECO:0000256" key="1">
    <source>
        <dbReference type="SAM" id="Phobius"/>
    </source>
</evidence>
<protein>
    <submittedName>
        <fullName evidence="2">Uncharacterized protein</fullName>
    </submittedName>
</protein>
<name>A0A2N6RX24_9BIFI</name>
<dbReference type="EMBL" id="PNGV01000001">
    <property type="protein sequence ID" value="PMC42573.1"/>
    <property type="molecule type" value="Genomic_DNA"/>
</dbReference>
<evidence type="ECO:0000313" key="3">
    <source>
        <dbReference type="Proteomes" id="UP000235771"/>
    </source>
</evidence>
<comment type="caution">
    <text evidence="2">The sequence shown here is derived from an EMBL/GenBank/DDBJ whole genome shotgun (WGS) entry which is preliminary data.</text>
</comment>
<evidence type="ECO:0000313" key="2">
    <source>
        <dbReference type="EMBL" id="PMC42573.1"/>
    </source>
</evidence>